<feature type="non-terminal residue" evidence="2">
    <location>
        <position position="709"/>
    </location>
</feature>
<dbReference type="RefSeq" id="XP_013258227.1">
    <property type="nucleotide sequence ID" value="XM_013402773.1"/>
</dbReference>
<dbReference type="GeneID" id="25283300"/>
<proteinExistence type="predicted"/>
<sequence length="709" mass="80528">MRALWSQIPRPRVGGFPSISTHVTNDPAAAILVRKTTTAPIRRRLTFNDAFTLLLTPVLATAFVVDTSWKEKQRKDWDKKLADIQNEIDQLHARELRIRSSLRIHSMSGGLLRQQRHYSASAAPETSWEQLDSEGDEDEIEAPPWLQENDLIAEFENTKSSPSSTSDQPPPSDPESARSYSDQDMSAAHRYHRLVATMLAIRLITHFHVVTKGYLKQVPDDLIEDTRGTAGFPDVKDLPWLVEMNHKLKSELFSLRRAYPDLNGLGSQIDQFYHESPLHASILSLVNDFRNQKLDRYEFVQGYAKLVLSSKHVPCTQTYVSMLKALGRAGHDSLAYYVIAAFNSSKLPLTDEAVSHMLLSFGRARDSTQFDKFLRGVVQSRFPQHNLVGKWQLYMSKNGAIPVPENLNPFILQALIYMALRTKQTARAEVWCSFLEEMNFASPNASYLFSSFLHAYALGQHWDAGLLWLRRCVHYATLLASQSIDALSRVIFRMLDLCVACRRLPEYTTILDAAVNAGIPPPAAHRYRPSKFTPRARNILLEWKSLVVPSNELDLLTDRQRVRKFQKLCTLHKPDVSETLSETCQNSEDELVINPPNKKFFRYAVSKTDQPSSTHGDAIWDTTRSQLRYIQALSKQHQTEILSLKGQIELARKAIRPLQQDLDATQKREIDQRRLIVSLQNRLAESQTALESLPATLSSLKSMQAEIAA</sequence>
<comment type="caution">
    <text evidence="2">The sequence shown here is derived from an EMBL/GenBank/DDBJ whole genome shotgun (WGS) entry which is preliminary data.</text>
</comment>
<dbReference type="OrthoDB" id="185373at2759"/>
<feature type="region of interest" description="Disordered" evidence="1">
    <location>
        <begin position="115"/>
        <end position="139"/>
    </location>
</feature>
<accession>A0A072P7D6</accession>
<dbReference type="VEuPathDB" id="FungiDB:A1O9_08387"/>
<dbReference type="HOGENOM" id="CLU_011375_0_0_1"/>
<feature type="region of interest" description="Disordered" evidence="1">
    <location>
        <begin position="157"/>
        <end position="184"/>
    </location>
</feature>
<reference evidence="2 3" key="1">
    <citation type="submission" date="2013-03" db="EMBL/GenBank/DDBJ databases">
        <title>The Genome Sequence of Exophiala aquamarina CBS 119918.</title>
        <authorList>
            <consortium name="The Broad Institute Genomics Platform"/>
            <person name="Cuomo C."/>
            <person name="de Hoog S."/>
            <person name="Gorbushina A."/>
            <person name="Walker B."/>
            <person name="Young S.K."/>
            <person name="Zeng Q."/>
            <person name="Gargeya S."/>
            <person name="Fitzgerald M."/>
            <person name="Haas B."/>
            <person name="Abouelleil A."/>
            <person name="Allen A.W."/>
            <person name="Alvarado L."/>
            <person name="Arachchi H.M."/>
            <person name="Berlin A.M."/>
            <person name="Chapman S.B."/>
            <person name="Gainer-Dewar J."/>
            <person name="Goldberg J."/>
            <person name="Griggs A."/>
            <person name="Gujja S."/>
            <person name="Hansen M."/>
            <person name="Howarth C."/>
            <person name="Imamovic A."/>
            <person name="Ireland A."/>
            <person name="Larimer J."/>
            <person name="McCowan C."/>
            <person name="Murphy C."/>
            <person name="Pearson M."/>
            <person name="Poon T.W."/>
            <person name="Priest M."/>
            <person name="Roberts A."/>
            <person name="Saif S."/>
            <person name="Shea T."/>
            <person name="Sisk P."/>
            <person name="Sykes S."/>
            <person name="Wortman J."/>
            <person name="Nusbaum C."/>
            <person name="Birren B."/>
        </authorList>
    </citation>
    <scope>NUCLEOTIDE SEQUENCE [LARGE SCALE GENOMIC DNA]</scope>
    <source>
        <strain evidence="2 3">CBS 119918</strain>
    </source>
</reference>
<dbReference type="Proteomes" id="UP000027920">
    <property type="component" value="Unassembled WGS sequence"/>
</dbReference>
<organism evidence="2 3">
    <name type="scientific">Exophiala aquamarina CBS 119918</name>
    <dbReference type="NCBI Taxonomy" id="1182545"/>
    <lineage>
        <taxon>Eukaryota</taxon>
        <taxon>Fungi</taxon>
        <taxon>Dikarya</taxon>
        <taxon>Ascomycota</taxon>
        <taxon>Pezizomycotina</taxon>
        <taxon>Eurotiomycetes</taxon>
        <taxon>Chaetothyriomycetidae</taxon>
        <taxon>Chaetothyriales</taxon>
        <taxon>Herpotrichiellaceae</taxon>
        <taxon>Exophiala</taxon>
    </lineage>
</organism>
<evidence type="ECO:0000256" key="1">
    <source>
        <dbReference type="SAM" id="MobiDB-lite"/>
    </source>
</evidence>
<evidence type="ECO:0000313" key="3">
    <source>
        <dbReference type="Proteomes" id="UP000027920"/>
    </source>
</evidence>
<name>A0A072P7D6_9EURO</name>
<evidence type="ECO:0000313" key="2">
    <source>
        <dbReference type="EMBL" id="KEF55637.1"/>
    </source>
</evidence>
<dbReference type="AlphaFoldDB" id="A0A072P7D6"/>
<evidence type="ECO:0008006" key="4">
    <source>
        <dbReference type="Google" id="ProtNLM"/>
    </source>
</evidence>
<gene>
    <name evidence="2" type="ORF">A1O9_08387</name>
</gene>
<protein>
    <recommendedName>
        <fullName evidence="4">Pentatricopeptide repeat domain-containing protein</fullName>
    </recommendedName>
</protein>
<dbReference type="EMBL" id="AMGV01000007">
    <property type="protein sequence ID" value="KEF55637.1"/>
    <property type="molecule type" value="Genomic_DNA"/>
</dbReference>
<keyword evidence="3" id="KW-1185">Reference proteome</keyword>